<dbReference type="GO" id="GO:0006508">
    <property type="term" value="P:proteolysis"/>
    <property type="evidence" value="ECO:0007669"/>
    <property type="project" value="InterPro"/>
</dbReference>
<evidence type="ECO:0000256" key="1">
    <source>
        <dbReference type="ARBA" id="ARBA00001947"/>
    </source>
</evidence>
<evidence type="ECO:0000313" key="7">
    <source>
        <dbReference type="Proteomes" id="UP000179807"/>
    </source>
</evidence>
<keyword evidence="7" id="KW-1185">Reference proteome</keyword>
<protein>
    <recommendedName>
        <fullName evidence="5">Peptidase M28 domain-containing protein</fullName>
    </recommendedName>
</protein>
<feature type="transmembrane region" description="Helical" evidence="4">
    <location>
        <begin position="399"/>
        <end position="421"/>
    </location>
</feature>
<organism evidence="6 7">
    <name type="scientific">Tritrichomonas foetus</name>
    <dbReference type="NCBI Taxonomy" id="1144522"/>
    <lineage>
        <taxon>Eukaryota</taxon>
        <taxon>Metamonada</taxon>
        <taxon>Parabasalia</taxon>
        <taxon>Tritrichomonadida</taxon>
        <taxon>Tritrichomonadidae</taxon>
        <taxon>Tritrichomonas</taxon>
    </lineage>
</organism>
<feature type="transmembrane region" description="Helical" evidence="4">
    <location>
        <begin position="455"/>
        <end position="472"/>
    </location>
</feature>
<dbReference type="PANTHER" id="PTHR12147">
    <property type="entry name" value="METALLOPEPTIDASE M28 FAMILY MEMBER"/>
    <property type="match status" value="1"/>
</dbReference>
<dbReference type="GeneID" id="94847458"/>
<dbReference type="RefSeq" id="XP_068347301.1">
    <property type="nucleotide sequence ID" value="XM_068512754.1"/>
</dbReference>
<keyword evidence="4" id="KW-1133">Transmembrane helix</keyword>
<gene>
    <name evidence="6" type="ORF">TRFO_39614</name>
</gene>
<dbReference type="Pfam" id="PF04389">
    <property type="entry name" value="Peptidase_M28"/>
    <property type="match status" value="1"/>
</dbReference>
<comment type="caution">
    <text evidence="6">The sequence shown here is derived from an EMBL/GenBank/DDBJ whole genome shotgun (WGS) entry which is preliminary data.</text>
</comment>
<name>A0A1J4JA78_9EUKA</name>
<dbReference type="Proteomes" id="UP000179807">
    <property type="component" value="Unassembled WGS sequence"/>
</dbReference>
<comment type="cofactor">
    <cofactor evidence="1">
        <name>Zn(2+)</name>
        <dbReference type="ChEBI" id="CHEBI:29105"/>
    </cofactor>
</comment>
<dbReference type="OrthoDB" id="76293at2759"/>
<dbReference type="InterPro" id="IPR045175">
    <property type="entry name" value="M28_fam"/>
</dbReference>
<sequence>MFNALRFCVGFSIALIFHMIFFGFTIGAFSNNLYPQTEFDADNANHYHLTMIQDVRRVGSSFYNMTTRFFGKVCEEIKDNVKINNVLDVDFEYLDDGIATTTKKGVHHQQNSILTIVIKFTPKDEKYRNKKPLTFSAHYDGHNVGGTAYDNAINVAMILEIAHTLSLTKNAPKMPVIIILDGSEEFGLSGAKVYVKTHSNNSHIMNLDALGTGTPFAMLIKGAKSSSVALSAARTPGAMMATFGSFFMKSGIVSSSTDSEVYEGHGMTGAEFDFVGNPSHYHTSLDQWKGPEDIRSCGNILYYFMMNFSEQKNEDEWALLGVSPIIIGLPMKALMALSIIAFVVVLVLILIFRYWLKKGGLNKLKAKYSGLMAASLFIHLIIMVVGALLVYAINTASYMGVPGFALVSWFTFSCAGFLFAANLIKATSIPSRIWRVGFSFLTSFLSLVLCWCDLSLPMLWCTIFAGISHFIPKKAAPARAVLDAIGLIPILFEYTFFFTLVQRYSTSMPGMLPEVFGAVLLWISSTITCFAIMSNSSRQQKGKDNVILKNGVWKGLLVVLISILIVWFIKTVPYSDDYTIKGIAQHCFWDNGTSEVSFISYMGNRVKPQLRKLVEQSYDIEVIDDYVRPYGRGLGLVRRYNQLPLPDFVDEWPKYNLRETAKWDGKTRTVTMSLKEDHSEMHGVSFVIGCPDKTPKCVQKANYFDEIIINENPNYKNGLFLRIVPAYAPFDYDIILTTPEKVETMVVFMYSRQTPQRDEFMGIFPTYVQHTTKSQILCDTILVNQTKI</sequence>
<comment type="subcellular location">
    <subcellularLocation>
        <location evidence="2">Endoplasmic reticulum</location>
    </subcellularLocation>
</comment>
<dbReference type="Gene3D" id="3.40.630.10">
    <property type="entry name" value="Zn peptidases"/>
    <property type="match status" value="1"/>
</dbReference>
<evidence type="ECO:0000256" key="4">
    <source>
        <dbReference type="SAM" id="Phobius"/>
    </source>
</evidence>
<evidence type="ECO:0000256" key="2">
    <source>
        <dbReference type="ARBA" id="ARBA00004240"/>
    </source>
</evidence>
<keyword evidence="4" id="KW-0472">Membrane</keyword>
<feature type="domain" description="Peptidase M28" evidence="5">
    <location>
        <begin position="116"/>
        <end position="301"/>
    </location>
</feature>
<dbReference type="InterPro" id="IPR007484">
    <property type="entry name" value="Peptidase_M28"/>
</dbReference>
<proteinExistence type="predicted"/>
<feature type="transmembrane region" description="Helical" evidence="4">
    <location>
        <begin position="484"/>
        <end position="505"/>
    </location>
</feature>
<feature type="transmembrane region" description="Helical" evidence="4">
    <location>
        <begin position="511"/>
        <end position="532"/>
    </location>
</feature>
<keyword evidence="3" id="KW-0256">Endoplasmic reticulum</keyword>
<feature type="transmembrane region" description="Helical" evidence="4">
    <location>
        <begin position="552"/>
        <end position="569"/>
    </location>
</feature>
<feature type="transmembrane region" description="Helical" evidence="4">
    <location>
        <begin position="433"/>
        <end position="449"/>
    </location>
</feature>
<dbReference type="GO" id="GO:0008235">
    <property type="term" value="F:metalloexopeptidase activity"/>
    <property type="evidence" value="ECO:0007669"/>
    <property type="project" value="InterPro"/>
</dbReference>
<reference evidence="6" key="1">
    <citation type="submission" date="2016-10" db="EMBL/GenBank/DDBJ databases">
        <authorList>
            <person name="Benchimol M."/>
            <person name="Almeida L.G."/>
            <person name="Vasconcelos A.T."/>
            <person name="Perreira-Neves A."/>
            <person name="Rosa I.A."/>
            <person name="Tasca T."/>
            <person name="Bogo M.R."/>
            <person name="de Souza W."/>
        </authorList>
    </citation>
    <scope>NUCLEOTIDE SEQUENCE [LARGE SCALE GENOMIC DNA]</scope>
    <source>
        <strain evidence="6">K</strain>
    </source>
</reference>
<dbReference type="SUPFAM" id="SSF53187">
    <property type="entry name" value="Zn-dependent exopeptidases"/>
    <property type="match status" value="1"/>
</dbReference>
<dbReference type="EMBL" id="MLAK01001341">
    <property type="protein sequence ID" value="OHS94164.1"/>
    <property type="molecule type" value="Genomic_DNA"/>
</dbReference>
<keyword evidence="4" id="KW-0812">Transmembrane</keyword>
<dbReference type="GO" id="GO:0005783">
    <property type="term" value="C:endoplasmic reticulum"/>
    <property type="evidence" value="ECO:0007669"/>
    <property type="project" value="UniProtKB-SubCell"/>
</dbReference>
<evidence type="ECO:0000313" key="6">
    <source>
        <dbReference type="EMBL" id="OHS94164.1"/>
    </source>
</evidence>
<evidence type="ECO:0000259" key="5">
    <source>
        <dbReference type="Pfam" id="PF04389"/>
    </source>
</evidence>
<dbReference type="PANTHER" id="PTHR12147:SF22">
    <property type="entry name" value="ENDOPLASMIC RETICULUM METALLOPEPTIDASE 1"/>
    <property type="match status" value="1"/>
</dbReference>
<feature type="transmembrane region" description="Helical" evidence="4">
    <location>
        <begin position="333"/>
        <end position="356"/>
    </location>
</feature>
<dbReference type="AlphaFoldDB" id="A0A1J4JA78"/>
<accession>A0A1J4JA78</accession>
<dbReference type="VEuPathDB" id="TrichDB:TRFO_39614"/>
<feature type="transmembrane region" description="Helical" evidence="4">
    <location>
        <begin position="7"/>
        <end position="29"/>
    </location>
</feature>
<evidence type="ECO:0000256" key="3">
    <source>
        <dbReference type="ARBA" id="ARBA00022824"/>
    </source>
</evidence>
<feature type="transmembrane region" description="Helical" evidence="4">
    <location>
        <begin position="368"/>
        <end position="393"/>
    </location>
</feature>